<dbReference type="AlphaFoldDB" id="A0A814T246"/>
<dbReference type="InterPro" id="IPR001810">
    <property type="entry name" value="F-box_dom"/>
</dbReference>
<organism evidence="2 3">
    <name type="scientific">Adineta steineri</name>
    <dbReference type="NCBI Taxonomy" id="433720"/>
    <lineage>
        <taxon>Eukaryota</taxon>
        <taxon>Metazoa</taxon>
        <taxon>Spiralia</taxon>
        <taxon>Gnathifera</taxon>
        <taxon>Rotifera</taxon>
        <taxon>Eurotatoria</taxon>
        <taxon>Bdelloidea</taxon>
        <taxon>Adinetida</taxon>
        <taxon>Adinetidae</taxon>
        <taxon>Adineta</taxon>
    </lineage>
</organism>
<dbReference type="EMBL" id="CAJNOE010000332">
    <property type="protein sequence ID" value="CAF1154136.1"/>
    <property type="molecule type" value="Genomic_DNA"/>
</dbReference>
<name>A0A814T246_9BILA</name>
<accession>A0A814T246</accession>
<comment type="caution">
    <text evidence="2">The sequence shown here is derived from an EMBL/GenBank/DDBJ whole genome shotgun (WGS) entry which is preliminary data.</text>
</comment>
<protein>
    <recommendedName>
        <fullName evidence="1">F-box domain-containing protein</fullName>
    </recommendedName>
</protein>
<reference evidence="2" key="1">
    <citation type="submission" date="2021-02" db="EMBL/GenBank/DDBJ databases">
        <authorList>
            <person name="Nowell W R."/>
        </authorList>
    </citation>
    <scope>NUCLEOTIDE SEQUENCE</scope>
</reference>
<sequence>MLFFAFDRLPVELILMIFQYLSGNDIFLSFLNTSFYINNILKSYNKYSLNFISSTREKFDYILSNIEFNKIISLTLSNGELTGGQFNLFLSKYSSSFYLFNNLYSLTLHCIQMKKIEYIQLIEAFKQFQNLRLLYLNQISLIDIDDCFISALNQLNSHCLIKLNNCEQLNISSLSNKLQYWKSNCFNFYRQQWTCLRAIQLKDLSRTSLNHLLHLTPQLISLIIECEIDKNTSSPNFRLVPNLKQLIFSCQNLTFHYLIVEIGLDTLSKLKHLQIKCNASTDELIFNGDHWKIFLSQSFSYLIKFDFYFKYSYKKNLSLNTFRTQFWLEDKKWFVALCHCQYSNNLELFTVPCFNTTIKLSQSIIDTTSPSFEYLTSNIHRFDNSCLIDKNNNYDILLDSHRYEYIEILDIIIQNKFDSISWLTDKLNLNSIKIIKLDLLCSWIVDYKQILDLLEYMPNVFKIILNSWPKKDSWLQIKKGNSRINSIELPALHKTNDNRLPSGLKPIFSHLFPSIKHIYMYVHYPELCYQLDKYTLPWKKLSSLQIKYSFSNNITEDEDEKSRYNIWKEIFLNEILPIQSQRNFTFTDVNNKLNIWFGEIVENEDKFQNNNQIEKITTKKENKKMMNCFQYKKCLLS</sequence>
<proteinExistence type="predicted"/>
<feature type="domain" description="F-box" evidence="1">
    <location>
        <begin position="3"/>
        <end position="50"/>
    </location>
</feature>
<evidence type="ECO:0000313" key="3">
    <source>
        <dbReference type="Proteomes" id="UP000663860"/>
    </source>
</evidence>
<dbReference type="PROSITE" id="PS50181">
    <property type="entry name" value="FBOX"/>
    <property type="match status" value="1"/>
</dbReference>
<evidence type="ECO:0000259" key="1">
    <source>
        <dbReference type="PROSITE" id="PS50181"/>
    </source>
</evidence>
<evidence type="ECO:0000313" key="2">
    <source>
        <dbReference type="EMBL" id="CAF1154136.1"/>
    </source>
</evidence>
<dbReference type="Proteomes" id="UP000663860">
    <property type="component" value="Unassembled WGS sequence"/>
</dbReference>
<gene>
    <name evidence="2" type="ORF">IZO911_LOCUS25941</name>
</gene>